<comment type="caution">
    <text evidence="2">The sequence shown here is derived from an EMBL/GenBank/DDBJ whole genome shotgun (WGS) entry which is preliminary data.</text>
</comment>
<keyword evidence="3" id="KW-1185">Reference proteome</keyword>
<accession>A0AAV8VJE6</accession>
<protein>
    <submittedName>
        <fullName evidence="2">Uncharacterized protein</fullName>
    </submittedName>
</protein>
<proteinExistence type="predicted"/>
<feature type="compositionally biased region" description="Polar residues" evidence="1">
    <location>
        <begin position="135"/>
        <end position="152"/>
    </location>
</feature>
<dbReference type="AlphaFoldDB" id="A0AAV8VJE6"/>
<evidence type="ECO:0000313" key="3">
    <source>
        <dbReference type="Proteomes" id="UP001159042"/>
    </source>
</evidence>
<evidence type="ECO:0000256" key="1">
    <source>
        <dbReference type="SAM" id="MobiDB-lite"/>
    </source>
</evidence>
<dbReference type="Proteomes" id="UP001159042">
    <property type="component" value="Unassembled WGS sequence"/>
</dbReference>
<evidence type="ECO:0000313" key="2">
    <source>
        <dbReference type="EMBL" id="KAJ8914245.1"/>
    </source>
</evidence>
<sequence>MMFRRNLAKGWSGEFLELTVGLRGTSGLYIFGNPKTCGSLQKCGLLPEVKTSGIWSLSKVTPMVFVNRLPSESTFERLGLGFHFLVETFCNESAGFATEPAAQIPAKAQVYPGHSKAKEPVADQPLPQADVLPASQRTNTELTSQEVSKTCK</sequence>
<dbReference type="EMBL" id="JANEYG010000076">
    <property type="protein sequence ID" value="KAJ8914245.1"/>
    <property type="molecule type" value="Genomic_DNA"/>
</dbReference>
<feature type="region of interest" description="Disordered" evidence="1">
    <location>
        <begin position="108"/>
        <end position="152"/>
    </location>
</feature>
<gene>
    <name evidence="2" type="ORF">NQ315_003610</name>
</gene>
<reference evidence="2 3" key="1">
    <citation type="journal article" date="2023" name="Insect Mol. Biol.">
        <title>Genome sequencing provides insights into the evolution of gene families encoding plant cell wall-degrading enzymes in longhorned beetles.</title>
        <authorList>
            <person name="Shin N.R."/>
            <person name="Okamura Y."/>
            <person name="Kirsch R."/>
            <person name="Pauchet Y."/>
        </authorList>
    </citation>
    <scope>NUCLEOTIDE SEQUENCE [LARGE SCALE GENOMIC DNA]</scope>
    <source>
        <strain evidence="2">EAD_L_NR</strain>
    </source>
</reference>
<name>A0AAV8VJE6_9CUCU</name>
<organism evidence="2 3">
    <name type="scientific">Exocentrus adspersus</name>
    <dbReference type="NCBI Taxonomy" id="1586481"/>
    <lineage>
        <taxon>Eukaryota</taxon>
        <taxon>Metazoa</taxon>
        <taxon>Ecdysozoa</taxon>
        <taxon>Arthropoda</taxon>
        <taxon>Hexapoda</taxon>
        <taxon>Insecta</taxon>
        <taxon>Pterygota</taxon>
        <taxon>Neoptera</taxon>
        <taxon>Endopterygota</taxon>
        <taxon>Coleoptera</taxon>
        <taxon>Polyphaga</taxon>
        <taxon>Cucujiformia</taxon>
        <taxon>Chrysomeloidea</taxon>
        <taxon>Cerambycidae</taxon>
        <taxon>Lamiinae</taxon>
        <taxon>Acanthocinini</taxon>
        <taxon>Exocentrus</taxon>
    </lineage>
</organism>